<dbReference type="AlphaFoldDB" id="A0A1I3ISZ3"/>
<evidence type="ECO:0000256" key="1">
    <source>
        <dbReference type="SAM" id="SignalP"/>
    </source>
</evidence>
<gene>
    <name evidence="2" type="ORF">SAMN04487775_102117</name>
</gene>
<dbReference type="OrthoDB" id="357744at2"/>
<accession>A0A1I3ISZ3</accession>
<dbReference type="EMBL" id="FORI01000002">
    <property type="protein sequence ID" value="SFI51088.1"/>
    <property type="molecule type" value="Genomic_DNA"/>
</dbReference>
<name>A0A1I3ISZ3_9SPIR</name>
<organism evidence="2 3">
    <name type="scientific">Treponema bryantii</name>
    <dbReference type="NCBI Taxonomy" id="163"/>
    <lineage>
        <taxon>Bacteria</taxon>
        <taxon>Pseudomonadati</taxon>
        <taxon>Spirochaetota</taxon>
        <taxon>Spirochaetia</taxon>
        <taxon>Spirochaetales</taxon>
        <taxon>Treponemataceae</taxon>
        <taxon>Treponema</taxon>
    </lineage>
</organism>
<dbReference type="RefSeq" id="WP_074930485.1">
    <property type="nucleotide sequence ID" value="NZ_FORI01000002.1"/>
</dbReference>
<feature type="signal peptide" evidence="1">
    <location>
        <begin position="1"/>
        <end position="23"/>
    </location>
</feature>
<feature type="chain" id="PRO_5010249516" evidence="1">
    <location>
        <begin position="24"/>
        <end position="274"/>
    </location>
</feature>
<evidence type="ECO:0000313" key="3">
    <source>
        <dbReference type="Proteomes" id="UP000182737"/>
    </source>
</evidence>
<proteinExistence type="predicted"/>
<keyword evidence="1" id="KW-0732">Signal</keyword>
<protein>
    <submittedName>
        <fullName evidence="2">Uncharacterized protein</fullName>
    </submittedName>
</protein>
<evidence type="ECO:0000313" key="2">
    <source>
        <dbReference type="EMBL" id="SFI51088.1"/>
    </source>
</evidence>
<keyword evidence="3" id="KW-1185">Reference proteome</keyword>
<reference evidence="3" key="1">
    <citation type="submission" date="2016-10" db="EMBL/GenBank/DDBJ databases">
        <authorList>
            <person name="Varghese N."/>
            <person name="Submissions S."/>
        </authorList>
    </citation>
    <scope>NUCLEOTIDE SEQUENCE [LARGE SCALE GENOMIC DNA]</scope>
    <source>
        <strain evidence="3">XBD1002</strain>
    </source>
</reference>
<dbReference type="Proteomes" id="UP000182737">
    <property type="component" value="Unassembled WGS sequence"/>
</dbReference>
<sequence length="274" mass="31873">MFKKLKTLSLITLITLNFHSVFAQNVQIIYKVLDARLSTRLCKTSGDAIERMDEVKADFEKQGLLTSANTEENLIIENMINLERYNYMYEKDMKSAELKPFILSQYDKINAYKDAHPENNFSPWFILSSGDVINSSMQFIPQATAIKQGLREKDEYDTVVNENPQMSFALINSALWYYFAPAIGGGSKSVAKNQFSKAVEYAQCDYERFYSRVYLSQIYYDENKKEECKTLLDECDKILEGNIYIPFIRMLNDQGYSLLYYTTNREKIDKKLGR</sequence>